<gene>
    <name evidence="1" type="ORF">EV681_0046</name>
</gene>
<evidence type="ECO:0000313" key="1">
    <source>
        <dbReference type="EMBL" id="RZT98270.1"/>
    </source>
</evidence>
<reference evidence="1 2" key="1">
    <citation type="submission" date="2019-02" db="EMBL/GenBank/DDBJ databases">
        <title>Genomic Encyclopedia of Type Strains, Phase IV (KMG-IV): sequencing the most valuable type-strain genomes for metagenomic binning, comparative biology and taxonomic classification.</title>
        <authorList>
            <person name="Goeker M."/>
        </authorList>
    </citation>
    <scope>NUCLEOTIDE SEQUENCE [LARGE SCALE GENOMIC DNA]</scope>
    <source>
        <strain evidence="1 2">DSM 23814</strain>
    </source>
</reference>
<comment type="caution">
    <text evidence="1">The sequence shown here is derived from an EMBL/GenBank/DDBJ whole genome shotgun (WGS) entry which is preliminary data.</text>
</comment>
<dbReference type="Proteomes" id="UP000293398">
    <property type="component" value="Unassembled WGS sequence"/>
</dbReference>
<dbReference type="RefSeq" id="WP_130302998.1">
    <property type="nucleotide sequence ID" value="NZ_SHKO01000001.1"/>
</dbReference>
<dbReference type="OrthoDB" id="3479at2"/>
<dbReference type="EMBL" id="SHKO01000001">
    <property type="protein sequence ID" value="RZT98270.1"/>
    <property type="molecule type" value="Genomic_DNA"/>
</dbReference>
<keyword evidence="2" id="KW-1185">Reference proteome</keyword>
<dbReference type="AlphaFoldDB" id="A0A4Q7VPD7"/>
<name>A0A4Q7VPD7_9BURK</name>
<proteinExistence type="predicted"/>
<evidence type="ECO:0000313" key="2">
    <source>
        <dbReference type="Proteomes" id="UP000293398"/>
    </source>
</evidence>
<organism evidence="1 2">
    <name type="scientific">Advenella incenata</name>
    <dbReference type="NCBI Taxonomy" id="267800"/>
    <lineage>
        <taxon>Bacteria</taxon>
        <taxon>Pseudomonadati</taxon>
        <taxon>Pseudomonadota</taxon>
        <taxon>Betaproteobacteria</taxon>
        <taxon>Burkholderiales</taxon>
        <taxon>Alcaligenaceae</taxon>
    </lineage>
</organism>
<accession>A0A4Q7VPD7</accession>
<protein>
    <submittedName>
        <fullName evidence="1">Uncharacterized protein</fullName>
    </submittedName>
</protein>
<sequence>MDLLQNPFHILNASPWDHRRRIMELADEQSLLVDSDVGIQAQSELTAPRKRLSAEVAWLLGIDSERTRDLLSRLDSSPRELLAVENLPSITRTNLLVAALFRLPFLSTTEVENWIIEISREFENIKSEDLRLLINEARVVSGFPAVLDAAVIDAEIQERRKYYRKIFKSSLDNLFPKDLVGAVTTVVVKATKNGQVPSPILIAELTDFYEVEAQGFLTKEEENITVLVEKLRRAVDAQKPDSVLTIIVKKLVQVMKNWDMVAQPIQVSAKSRGIEHRQSLDLAFLVRDLAIHLFNKHNKLDLSRELVKMLQDVFAEIDTVIQRVSEDADVLDNIGKPRNHLFRK</sequence>